<dbReference type="PROSITE" id="PS01361">
    <property type="entry name" value="ZF_DOF_1"/>
    <property type="match status" value="1"/>
</dbReference>
<feature type="region of interest" description="Disordered" evidence="10">
    <location>
        <begin position="91"/>
        <end position="151"/>
    </location>
</feature>
<proteinExistence type="predicted"/>
<dbReference type="Pfam" id="PF02701">
    <property type="entry name" value="Zn_ribbon_Dof"/>
    <property type="match status" value="1"/>
</dbReference>
<dbReference type="PANTHER" id="PTHR31992:SF141">
    <property type="entry name" value="DOF ZINC FINGER PROTEIN DOF1.4"/>
    <property type="match status" value="1"/>
</dbReference>
<evidence type="ECO:0000256" key="3">
    <source>
        <dbReference type="ARBA" id="ARBA00022833"/>
    </source>
</evidence>
<evidence type="ECO:0000313" key="13">
    <source>
        <dbReference type="Proteomes" id="UP001058974"/>
    </source>
</evidence>
<feature type="compositionally biased region" description="Low complexity" evidence="10">
    <location>
        <begin position="131"/>
        <end position="147"/>
    </location>
</feature>
<dbReference type="GO" id="GO:0005634">
    <property type="term" value="C:nucleus"/>
    <property type="evidence" value="ECO:0007669"/>
    <property type="project" value="UniProtKB-SubCell"/>
</dbReference>
<evidence type="ECO:0000256" key="1">
    <source>
        <dbReference type="ARBA" id="ARBA00022723"/>
    </source>
</evidence>
<keyword evidence="2 8" id="KW-0863">Zinc-finger</keyword>
<comment type="subcellular location">
    <subcellularLocation>
        <location evidence="8 9">Nucleus</location>
    </subcellularLocation>
</comment>
<dbReference type="Proteomes" id="UP001058974">
    <property type="component" value="Chromosome 1"/>
</dbReference>
<dbReference type="GO" id="GO:0003677">
    <property type="term" value="F:DNA binding"/>
    <property type="evidence" value="ECO:0007669"/>
    <property type="project" value="UniProtKB-UniRule"/>
</dbReference>
<evidence type="ECO:0000256" key="4">
    <source>
        <dbReference type="ARBA" id="ARBA00023015"/>
    </source>
</evidence>
<reference evidence="12 13" key="1">
    <citation type="journal article" date="2022" name="Nat. Genet.">
        <title>Improved pea reference genome and pan-genome highlight genomic features and evolutionary characteristics.</title>
        <authorList>
            <person name="Yang T."/>
            <person name="Liu R."/>
            <person name="Luo Y."/>
            <person name="Hu S."/>
            <person name="Wang D."/>
            <person name="Wang C."/>
            <person name="Pandey M.K."/>
            <person name="Ge S."/>
            <person name="Xu Q."/>
            <person name="Li N."/>
            <person name="Li G."/>
            <person name="Huang Y."/>
            <person name="Saxena R.K."/>
            <person name="Ji Y."/>
            <person name="Li M."/>
            <person name="Yan X."/>
            <person name="He Y."/>
            <person name="Liu Y."/>
            <person name="Wang X."/>
            <person name="Xiang C."/>
            <person name="Varshney R.K."/>
            <person name="Ding H."/>
            <person name="Gao S."/>
            <person name="Zong X."/>
        </authorList>
    </citation>
    <scope>NUCLEOTIDE SEQUENCE [LARGE SCALE GENOMIC DNA]</scope>
    <source>
        <strain evidence="12 13">cv. Zhongwan 6</strain>
    </source>
</reference>
<accession>A0A9D5H0D2</accession>
<dbReference type="Gramene" id="Psat01G0542100-T1">
    <property type="protein sequence ID" value="KAI5447975.1"/>
    <property type="gene ID" value="KIW84_015421"/>
</dbReference>
<protein>
    <recommendedName>
        <fullName evidence="9">Dof zinc finger protein</fullName>
    </recommendedName>
</protein>
<keyword evidence="7 8" id="KW-0539">Nucleus</keyword>
<keyword evidence="5 8" id="KW-0238">DNA-binding</keyword>
<dbReference type="EMBL" id="JAMSHJ010000001">
    <property type="protein sequence ID" value="KAI5447975.1"/>
    <property type="molecule type" value="Genomic_DNA"/>
</dbReference>
<keyword evidence="1 9" id="KW-0479">Metal-binding</keyword>
<dbReference type="PROSITE" id="PS50884">
    <property type="entry name" value="ZF_DOF_2"/>
    <property type="match status" value="1"/>
</dbReference>
<evidence type="ECO:0000256" key="6">
    <source>
        <dbReference type="ARBA" id="ARBA00023163"/>
    </source>
</evidence>
<keyword evidence="3 9" id="KW-0862">Zinc</keyword>
<dbReference type="InterPro" id="IPR045174">
    <property type="entry name" value="Dof"/>
</dbReference>
<name>A0A9D5H0D2_PEA</name>
<dbReference type="AlphaFoldDB" id="A0A9D5H0D2"/>
<dbReference type="Gramene" id="Psat1g203840.1">
    <property type="protein sequence ID" value="Psat1g203840.1.cds"/>
    <property type="gene ID" value="Psat1g203840"/>
</dbReference>
<gene>
    <name evidence="12" type="ORF">KIW84_015421</name>
</gene>
<evidence type="ECO:0000256" key="9">
    <source>
        <dbReference type="RuleBase" id="RU369094"/>
    </source>
</evidence>
<evidence type="ECO:0000256" key="2">
    <source>
        <dbReference type="ARBA" id="ARBA00022771"/>
    </source>
</evidence>
<dbReference type="GO" id="GO:0003700">
    <property type="term" value="F:DNA-binding transcription factor activity"/>
    <property type="evidence" value="ECO:0007669"/>
    <property type="project" value="UniProtKB-UniRule"/>
</dbReference>
<keyword evidence="4 9" id="KW-0805">Transcription regulation</keyword>
<evidence type="ECO:0000256" key="7">
    <source>
        <dbReference type="ARBA" id="ARBA00023242"/>
    </source>
</evidence>
<keyword evidence="13" id="KW-1185">Reference proteome</keyword>
<organism evidence="12 13">
    <name type="scientific">Pisum sativum</name>
    <name type="common">Garden pea</name>
    <name type="synonym">Lathyrus oleraceus</name>
    <dbReference type="NCBI Taxonomy" id="3888"/>
    <lineage>
        <taxon>Eukaryota</taxon>
        <taxon>Viridiplantae</taxon>
        <taxon>Streptophyta</taxon>
        <taxon>Embryophyta</taxon>
        <taxon>Tracheophyta</taxon>
        <taxon>Spermatophyta</taxon>
        <taxon>Magnoliopsida</taxon>
        <taxon>eudicotyledons</taxon>
        <taxon>Gunneridae</taxon>
        <taxon>Pentapetalae</taxon>
        <taxon>rosids</taxon>
        <taxon>fabids</taxon>
        <taxon>Fabales</taxon>
        <taxon>Fabaceae</taxon>
        <taxon>Papilionoideae</taxon>
        <taxon>50 kb inversion clade</taxon>
        <taxon>NPAAA clade</taxon>
        <taxon>Hologalegina</taxon>
        <taxon>IRL clade</taxon>
        <taxon>Fabeae</taxon>
        <taxon>Lathyrus</taxon>
    </lineage>
</organism>
<feature type="domain" description="Dof-type" evidence="11">
    <location>
        <begin position="50"/>
        <end position="104"/>
    </location>
</feature>
<evidence type="ECO:0000313" key="12">
    <source>
        <dbReference type="EMBL" id="KAI5447975.1"/>
    </source>
</evidence>
<feature type="compositionally biased region" description="Low complexity" evidence="10">
    <location>
        <begin position="105"/>
        <end position="118"/>
    </location>
</feature>
<dbReference type="OrthoDB" id="1927254at2759"/>
<dbReference type="PANTHER" id="PTHR31992">
    <property type="entry name" value="DOF ZINC FINGER PROTEIN DOF1.4-RELATED"/>
    <property type="match status" value="1"/>
</dbReference>
<comment type="caution">
    <text evidence="12">The sequence shown here is derived from an EMBL/GenBank/DDBJ whole genome shotgun (WGS) entry which is preliminary data.</text>
</comment>
<evidence type="ECO:0000256" key="5">
    <source>
        <dbReference type="ARBA" id="ARBA00023125"/>
    </source>
</evidence>
<dbReference type="GO" id="GO:0008270">
    <property type="term" value="F:zinc ion binding"/>
    <property type="evidence" value="ECO:0007669"/>
    <property type="project" value="UniProtKB-KW"/>
</dbReference>
<evidence type="ECO:0000256" key="10">
    <source>
        <dbReference type="SAM" id="MobiDB-lite"/>
    </source>
</evidence>
<evidence type="ECO:0000256" key="8">
    <source>
        <dbReference type="PROSITE-ProRule" id="PRU00071"/>
    </source>
</evidence>
<comment type="function">
    <text evidence="9">Transcription factor that binds specifically to a 5'-AA[AG]G-3' consensus core sequence.</text>
</comment>
<sequence length="319" mass="34982">MLANCEKMVTILPPTTNQWPQNQIDDGKIMEKQGQELLQQHHQQQQQQALKCPRCDSSNTKFCYYNNYSLSQPRHFCKACKRYWTRGGTLRNVPVGGGYRRNNKRSTSSSNGPTSTTTLIKRPISTIETATTSNSSSPSSTPSSTSNHMNPMFYGLSSTNNPCDPNLPFSRFNITSRLSTSSGYDLQPQMNFFGLGFSSGFENNSYTNGFNTSNNNYDSIFGSSTSASNNTSVMPSVLSSTLLQHKFFDDGLKYGSDAGSNGAFQDLQFGSKMQNQMEHIGGFYDPASSIYLNATSSSAIGVWNDQGANNIGSSVTSLI</sequence>
<dbReference type="InterPro" id="IPR003851">
    <property type="entry name" value="Znf_Dof"/>
</dbReference>
<keyword evidence="6 9" id="KW-0804">Transcription</keyword>
<dbReference type="Gramene" id="PSAT_LOCUS4022-2_t1">
    <property type="protein sequence ID" value="CAL5183459.1"/>
    <property type="gene ID" value="PSAT_LOCUS4022"/>
</dbReference>
<evidence type="ECO:0000259" key="11">
    <source>
        <dbReference type="PROSITE" id="PS50884"/>
    </source>
</evidence>